<dbReference type="EMBL" id="GGEC01026612">
    <property type="protein sequence ID" value="MBX07096.1"/>
    <property type="molecule type" value="Transcribed_RNA"/>
</dbReference>
<organism evidence="1">
    <name type="scientific">Rhizophora mucronata</name>
    <name type="common">Asiatic mangrove</name>
    <dbReference type="NCBI Taxonomy" id="61149"/>
    <lineage>
        <taxon>Eukaryota</taxon>
        <taxon>Viridiplantae</taxon>
        <taxon>Streptophyta</taxon>
        <taxon>Embryophyta</taxon>
        <taxon>Tracheophyta</taxon>
        <taxon>Spermatophyta</taxon>
        <taxon>Magnoliopsida</taxon>
        <taxon>eudicotyledons</taxon>
        <taxon>Gunneridae</taxon>
        <taxon>Pentapetalae</taxon>
        <taxon>rosids</taxon>
        <taxon>fabids</taxon>
        <taxon>Malpighiales</taxon>
        <taxon>Rhizophoraceae</taxon>
        <taxon>Rhizophora</taxon>
    </lineage>
</organism>
<evidence type="ECO:0000313" key="1">
    <source>
        <dbReference type="EMBL" id="MBX07096.1"/>
    </source>
</evidence>
<name>A0A2P2KMZ7_RHIMU</name>
<reference evidence="1" key="1">
    <citation type="submission" date="2018-02" db="EMBL/GenBank/DDBJ databases">
        <title>Rhizophora mucronata_Transcriptome.</title>
        <authorList>
            <person name="Meera S.P."/>
            <person name="Sreeshan A."/>
            <person name="Augustine A."/>
        </authorList>
    </citation>
    <scope>NUCLEOTIDE SEQUENCE</scope>
    <source>
        <tissue evidence="1">Leaf</tissue>
    </source>
</reference>
<sequence>MMMVSITTTKKIANLSNFNTWYCWEREVFLAGHQQILLLCLTLRVMDRPILRRRVVSASNKTTKASSNASARSSNPNELNFGRSCSSERIPMAAAAVQVRSHDGWGLSLCIVDTPVNRDMQARSSSPQSNFVSSFKRLNIAAELLHVPSIKTKLMVSFSFTCETNSQDSYYPVELEGKRSTAE</sequence>
<dbReference type="AlphaFoldDB" id="A0A2P2KMZ7"/>
<proteinExistence type="predicted"/>
<accession>A0A2P2KMZ7</accession>
<protein>
    <submittedName>
        <fullName evidence="1">Uncharacterized protein MANES_12G092600</fullName>
    </submittedName>
</protein>